<evidence type="ECO:0000313" key="3">
    <source>
        <dbReference type="Proteomes" id="UP001242045"/>
    </source>
</evidence>
<evidence type="ECO:0008006" key="4">
    <source>
        <dbReference type="Google" id="ProtNLM"/>
    </source>
</evidence>
<evidence type="ECO:0000313" key="2">
    <source>
        <dbReference type="EMBL" id="MDP9897559.1"/>
    </source>
</evidence>
<reference evidence="2" key="1">
    <citation type="submission" date="2023-07" db="EMBL/GenBank/DDBJ databases">
        <title>Sorghum-associated microbial communities from plants grown in Nebraska, USA.</title>
        <authorList>
            <person name="Schachtman D."/>
        </authorList>
    </citation>
    <scope>NUCLEOTIDE SEQUENCE</scope>
    <source>
        <strain evidence="2">DS3754</strain>
    </source>
</reference>
<protein>
    <recommendedName>
        <fullName evidence="4">ABC-type transport auxiliary lipoprotein component domain-containing protein</fullName>
    </recommendedName>
</protein>
<comment type="caution">
    <text evidence="2">The sequence shown here is derived from an EMBL/GenBank/DDBJ whole genome shotgun (WGS) entry which is preliminary data.</text>
</comment>
<dbReference type="AlphaFoldDB" id="A0AAW8DB68"/>
<organism evidence="2 3">
    <name type="scientific">Variovorax boronicumulans</name>
    <dbReference type="NCBI Taxonomy" id="436515"/>
    <lineage>
        <taxon>Bacteria</taxon>
        <taxon>Pseudomonadati</taxon>
        <taxon>Pseudomonadota</taxon>
        <taxon>Betaproteobacteria</taxon>
        <taxon>Burkholderiales</taxon>
        <taxon>Comamonadaceae</taxon>
        <taxon>Variovorax</taxon>
    </lineage>
</organism>
<dbReference type="RefSeq" id="WP_013540659.1">
    <property type="nucleotide sequence ID" value="NZ_JAUSRD010000030.1"/>
</dbReference>
<name>A0AAW8DB68_9BURK</name>
<dbReference type="EMBL" id="JAUSRD010000030">
    <property type="protein sequence ID" value="MDP9897559.1"/>
    <property type="molecule type" value="Genomic_DNA"/>
</dbReference>
<sequence length="215" mass="23507">MKKNASAGLRIAAALFFVVTSSASATTTDYGAKIDMKYDRGARETFALEPYRSTCPVHIVLTEDARQNKETIGQSGSGALLAGGVSRWVADGLGALKDYGYVVDETKSLEPPATGITVKTSLTRAYTWHLSVKIFSMVALKAQFIDRNGVLQEKYYRAHGDKSNMWGADSEYVTTLNYGLNNLLPAVARDLQSLCKGQKVESYTYSGPEEIVNRK</sequence>
<proteinExistence type="predicted"/>
<feature type="chain" id="PRO_5043342185" description="ABC-type transport auxiliary lipoprotein component domain-containing protein" evidence="1">
    <location>
        <begin position="26"/>
        <end position="215"/>
    </location>
</feature>
<evidence type="ECO:0000256" key="1">
    <source>
        <dbReference type="SAM" id="SignalP"/>
    </source>
</evidence>
<gene>
    <name evidence="2" type="ORF">J2W31_006706</name>
</gene>
<keyword evidence="1" id="KW-0732">Signal</keyword>
<feature type="signal peptide" evidence="1">
    <location>
        <begin position="1"/>
        <end position="25"/>
    </location>
</feature>
<dbReference type="Proteomes" id="UP001242045">
    <property type="component" value="Unassembled WGS sequence"/>
</dbReference>
<accession>A0AAW8DB68</accession>